<dbReference type="Pfam" id="PF08352">
    <property type="entry name" value="oligo_HPY"/>
    <property type="match status" value="1"/>
</dbReference>
<reference evidence="6" key="1">
    <citation type="journal article" date="2020" name="mSystems">
        <title>Genome- and Community-Level Interaction Insights into Carbon Utilization and Element Cycling Functions of Hydrothermarchaeota in Hydrothermal Sediment.</title>
        <authorList>
            <person name="Zhou Z."/>
            <person name="Liu Y."/>
            <person name="Xu W."/>
            <person name="Pan J."/>
            <person name="Luo Z.H."/>
            <person name="Li M."/>
        </authorList>
    </citation>
    <scope>NUCLEOTIDE SEQUENCE [LARGE SCALE GENOMIC DNA]</scope>
    <source>
        <strain evidence="6">SpSt-1</strain>
        <strain evidence="5">SpSt-1121</strain>
    </source>
</reference>
<dbReference type="NCBIfam" id="TIGR01727">
    <property type="entry name" value="oligo_HPY"/>
    <property type="match status" value="1"/>
</dbReference>
<gene>
    <name evidence="6" type="ORF">ENL47_03385</name>
    <name evidence="5" type="ORF">ENM84_00320</name>
</gene>
<dbReference type="CDD" id="cd03257">
    <property type="entry name" value="ABC_NikE_OppD_transporters"/>
    <property type="match status" value="1"/>
</dbReference>
<dbReference type="SMART" id="SM00382">
    <property type="entry name" value="AAA"/>
    <property type="match status" value="1"/>
</dbReference>
<evidence type="ECO:0000256" key="3">
    <source>
        <dbReference type="ARBA" id="ARBA00022840"/>
    </source>
</evidence>
<dbReference type="SUPFAM" id="SSF52540">
    <property type="entry name" value="P-loop containing nucleoside triphosphate hydrolases"/>
    <property type="match status" value="1"/>
</dbReference>
<proteinExistence type="predicted"/>
<dbReference type="PROSITE" id="PS50893">
    <property type="entry name" value="ABC_TRANSPORTER_2"/>
    <property type="match status" value="1"/>
</dbReference>
<dbReference type="GO" id="GO:0005524">
    <property type="term" value="F:ATP binding"/>
    <property type="evidence" value="ECO:0007669"/>
    <property type="project" value="UniProtKB-KW"/>
</dbReference>
<dbReference type="GO" id="GO:0016887">
    <property type="term" value="F:ATP hydrolysis activity"/>
    <property type="evidence" value="ECO:0007669"/>
    <property type="project" value="InterPro"/>
</dbReference>
<sequence>MVKPILSVKELYLYYRVRAGLVKAVDGVSLDLYNEESLAVIGESGSGKSSLAKALLRLLPRNIYRFDGSIYIDGEDVMKLSDRDFDSRIRWNKISMVPQASMNALNPVIKIGEQLAEPLIIHKGMNKNEALEKAREMLRFVGIPQEFIDRYPFELSGGMRQRVVIAMALITQPSIVILDEPTSALDVLTQANIMNLLKRIKNDRKVSYIFITHDIALSSELSDKVAVMYAGHIVEYSYADKFYREPQHPYSQLLLSSVPTLREDKNIRFIPGEPPSLLNPPPGCRFHPRCPYAMDICRKEEPPIIDMERNSYVRCWLYAKR</sequence>
<evidence type="ECO:0000256" key="1">
    <source>
        <dbReference type="ARBA" id="ARBA00022448"/>
    </source>
</evidence>
<comment type="caution">
    <text evidence="6">The sequence shown here is derived from an EMBL/GenBank/DDBJ whole genome shotgun (WGS) entry which is preliminary data.</text>
</comment>
<dbReference type="PROSITE" id="PS00211">
    <property type="entry name" value="ABC_TRANSPORTER_1"/>
    <property type="match status" value="1"/>
</dbReference>
<dbReference type="InterPro" id="IPR017871">
    <property type="entry name" value="ABC_transporter-like_CS"/>
</dbReference>
<dbReference type="InterPro" id="IPR013563">
    <property type="entry name" value="Oligopep_ABC_C"/>
</dbReference>
<dbReference type="EMBL" id="DRZI01000012">
    <property type="protein sequence ID" value="HHP81086.1"/>
    <property type="molecule type" value="Genomic_DNA"/>
</dbReference>
<dbReference type="AlphaFoldDB" id="A0A7C5USW0"/>
<feature type="domain" description="ABC transporter" evidence="4">
    <location>
        <begin position="6"/>
        <end position="255"/>
    </location>
</feature>
<keyword evidence="2" id="KW-0547">Nucleotide-binding</keyword>
<name>A0A7C5USW0_9CREN</name>
<dbReference type="InterPro" id="IPR027417">
    <property type="entry name" value="P-loop_NTPase"/>
</dbReference>
<evidence type="ECO:0000259" key="4">
    <source>
        <dbReference type="PROSITE" id="PS50893"/>
    </source>
</evidence>
<dbReference type="EMBL" id="DRUB01000061">
    <property type="protein sequence ID" value="HHR95869.1"/>
    <property type="molecule type" value="Genomic_DNA"/>
</dbReference>
<accession>A0A7C5USW0</accession>
<dbReference type="InterPro" id="IPR003593">
    <property type="entry name" value="AAA+_ATPase"/>
</dbReference>
<dbReference type="Pfam" id="PF00005">
    <property type="entry name" value="ABC_tran"/>
    <property type="match status" value="1"/>
</dbReference>
<dbReference type="InterPro" id="IPR003439">
    <property type="entry name" value="ABC_transporter-like_ATP-bd"/>
</dbReference>
<evidence type="ECO:0000313" key="6">
    <source>
        <dbReference type="EMBL" id="HHR95869.1"/>
    </source>
</evidence>
<dbReference type="FunFam" id="3.40.50.300:FF:000016">
    <property type="entry name" value="Oligopeptide ABC transporter ATP-binding component"/>
    <property type="match status" value="1"/>
</dbReference>
<organism evidence="6">
    <name type="scientific">Ignisphaera aggregans</name>
    <dbReference type="NCBI Taxonomy" id="334771"/>
    <lineage>
        <taxon>Archaea</taxon>
        <taxon>Thermoproteota</taxon>
        <taxon>Thermoprotei</taxon>
        <taxon>Desulfurococcales</taxon>
        <taxon>Desulfurococcaceae</taxon>
        <taxon>Ignisphaera</taxon>
    </lineage>
</organism>
<protein>
    <submittedName>
        <fullName evidence="6">ABC transporter ATP-binding protein</fullName>
    </submittedName>
</protein>
<keyword evidence="1" id="KW-0813">Transport</keyword>
<evidence type="ECO:0000313" key="5">
    <source>
        <dbReference type="EMBL" id="HHP81086.1"/>
    </source>
</evidence>
<dbReference type="PANTHER" id="PTHR43067">
    <property type="entry name" value="OLIGOPEPTIDE/DIPEPTIDE ABC TRANSPORTER, ATPASE SUBUNIT"/>
    <property type="match status" value="1"/>
</dbReference>
<dbReference type="GO" id="GO:0015833">
    <property type="term" value="P:peptide transport"/>
    <property type="evidence" value="ECO:0007669"/>
    <property type="project" value="InterPro"/>
</dbReference>
<dbReference type="PANTHER" id="PTHR43067:SF3">
    <property type="entry name" value="MALTOSE ABC TRANSPORTER, ATP-BINDING PROTEIN"/>
    <property type="match status" value="1"/>
</dbReference>
<evidence type="ECO:0000256" key="2">
    <source>
        <dbReference type="ARBA" id="ARBA00022741"/>
    </source>
</evidence>
<dbReference type="Gene3D" id="3.40.50.300">
    <property type="entry name" value="P-loop containing nucleotide triphosphate hydrolases"/>
    <property type="match status" value="1"/>
</dbReference>
<keyword evidence="3 6" id="KW-0067">ATP-binding</keyword>